<evidence type="ECO:0000256" key="1">
    <source>
        <dbReference type="ARBA" id="ARBA00022491"/>
    </source>
</evidence>
<dbReference type="PATRIC" id="fig|1618356.3.peg.574"/>
<protein>
    <recommendedName>
        <fullName evidence="7">Transcriptional repressor NrdR</fullName>
    </recommendedName>
</protein>
<gene>
    <name evidence="7" type="primary">nrdR</name>
    <name evidence="9" type="ORF">UU93_C0012G0008</name>
</gene>
<evidence type="ECO:0000313" key="9">
    <source>
        <dbReference type="EMBL" id="KKS31989.1"/>
    </source>
</evidence>
<accession>A0A0G0Y5F9</accession>
<reference evidence="9 10" key="1">
    <citation type="journal article" date="2015" name="Nature">
        <title>rRNA introns, odd ribosomes, and small enigmatic genomes across a large radiation of phyla.</title>
        <authorList>
            <person name="Brown C.T."/>
            <person name="Hug L.A."/>
            <person name="Thomas B.C."/>
            <person name="Sharon I."/>
            <person name="Castelle C.J."/>
            <person name="Singh A."/>
            <person name="Wilkins M.J."/>
            <person name="Williams K.H."/>
            <person name="Banfield J.F."/>
        </authorList>
    </citation>
    <scope>NUCLEOTIDE SEQUENCE [LARGE SCALE GENOMIC DNA]</scope>
</reference>
<dbReference type="Pfam" id="PF03477">
    <property type="entry name" value="ATP-cone"/>
    <property type="match status" value="1"/>
</dbReference>
<dbReference type="NCBIfam" id="TIGR00244">
    <property type="entry name" value="transcriptional regulator NrdR"/>
    <property type="match status" value="1"/>
</dbReference>
<dbReference type="STRING" id="1618356.UU93_C0012G0008"/>
<dbReference type="PANTHER" id="PTHR30455">
    <property type="entry name" value="TRANSCRIPTIONAL REPRESSOR NRDR"/>
    <property type="match status" value="1"/>
</dbReference>
<evidence type="ECO:0000256" key="3">
    <source>
        <dbReference type="ARBA" id="ARBA00022840"/>
    </source>
</evidence>
<comment type="function">
    <text evidence="7">Negatively regulates transcription of bacterial ribonucleotide reductase nrd genes and operons by binding to NrdR-boxes.</text>
</comment>
<comment type="caution">
    <text evidence="9">The sequence shown here is derived from an EMBL/GenBank/DDBJ whole genome shotgun (WGS) entry which is preliminary data.</text>
</comment>
<proteinExistence type="inferred from homology"/>
<dbReference type="Pfam" id="PF22811">
    <property type="entry name" value="Zn_ribbon_NrdR"/>
    <property type="match status" value="1"/>
</dbReference>
<keyword evidence="6 7" id="KW-0804">Transcription</keyword>
<keyword evidence="7" id="KW-0862">Zinc</keyword>
<keyword evidence="7" id="KW-0863">Zinc-finger</keyword>
<keyword evidence="4 7" id="KW-0805">Transcription regulation</keyword>
<organism evidence="9 10">
    <name type="scientific">Candidatus Amesbacteria bacterium GW2011_GWA2_42_12</name>
    <dbReference type="NCBI Taxonomy" id="1618356"/>
    <lineage>
        <taxon>Bacteria</taxon>
        <taxon>Candidatus Amesiibacteriota</taxon>
    </lineage>
</organism>
<keyword evidence="3 7" id="KW-0067">ATP-binding</keyword>
<evidence type="ECO:0000256" key="2">
    <source>
        <dbReference type="ARBA" id="ARBA00022741"/>
    </source>
</evidence>
<dbReference type="Proteomes" id="UP000034160">
    <property type="component" value="Unassembled WGS sequence"/>
</dbReference>
<dbReference type="EMBL" id="LCCN01000012">
    <property type="protein sequence ID" value="KKS31989.1"/>
    <property type="molecule type" value="Genomic_DNA"/>
</dbReference>
<dbReference type="AlphaFoldDB" id="A0A0G0Y5F9"/>
<keyword evidence="2 7" id="KW-0547">Nucleotide-binding</keyword>
<evidence type="ECO:0000256" key="6">
    <source>
        <dbReference type="ARBA" id="ARBA00023163"/>
    </source>
</evidence>
<feature type="domain" description="ATP-cone" evidence="8">
    <location>
        <begin position="58"/>
        <end position="148"/>
    </location>
</feature>
<keyword evidence="1 7" id="KW-0678">Repressor</keyword>
<dbReference type="InterPro" id="IPR003796">
    <property type="entry name" value="RNR_NrdR-like"/>
</dbReference>
<comment type="similarity">
    <text evidence="7">Belongs to the NrdR family.</text>
</comment>
<sequence>MVVTTRCGVMKCPFCANDETSVLESRVSEDGQSLRRRRECDKCQKRFTTFERVEGPTIFVIKRDGSRQPFDRRKIISGTVKSFDKRPVSVEAITQLADDVEREVRRKEVSEITSRAIGKMVLKRLKAIDKVTWLRFASVYFELNDINEFEKLIDKLSS</sequence>
<dbReference type="InterPro" id="IPR005144">
    <property type="entry name" value="ATP-cone_dom"/>
</dbReference>
<evidence type="ECO:0000256" key="4">
    <source>
        <dbReference type="ARBA" id="ARBA00023015"/>
    </source>
</evidence>
<dbReference type="InterPro" id="IPR055173">
    <property type="entry name" value="NrdR-like_N"/>
</dbReference>
<dbReference type="PROSITE" id="PS51161">
    <property type="entry name" value="ATP_CONE"/>
    <property type="match status" value="1"/>
</dbReference>
<evidence type="ECO:0000256" key="7">
    <source>
        <dbReference type="HAMAP-Rule" id="MF_00440"/>
    </source>
</evidence>
<keyword evidence="7" id="KW-0479">Metal-binding</keyword>
<dbReference type="HAMAP" id="MF_00440">
    <property type="entry name" value="NrdR"/>
    <property type="match status" value="1"/>
</dbReference>
<dbReference type="GO" id="GO:0045892">
    <property type="term" value="P:negative regulation of DNA-templated transcription"/>
    <property type="evidence" value="ECO:0007669"/>
    <property type="project" value="UniProtKB-UniRule"/>
</dbReference>
<dbReference type="GO" id="GO:0008270">
    <property type="term" value="F:zinc ion binding"/>
    <property type="evidence" value="ECO:0007669"/>
    <property type="project" value="UniProtKB-UniRule"/>
</dbReference>
<feature type="zinc finger region" evidence="7">
    <location>
        <begin position="12"/>
        <end position="43"/>
    </location>
</feature>
<name>A0A0G0Y5F9_9BACT</name>
<dbReference type="PANTHER" id="PTHR30455:SF2">
    <property type="entry name" value="TRANSCRIPTIONAL REPRESSOR NRDR"/>
    <property type="match status" value="1"/>
</dbReference>
<evidence type="ECO:0000256" key="5">
    <source>
        <dbReference type="ARBA" id="ARBA00023125"/>
    </source>
</evidence>
<dbReference type="GO" id="GO:0003677">
    <property type="term" value="F:DNA binding"/>
    <property type="evidence" value="ECO:0007669"/>
    <property type="project" value="UniProtKB-KW"/>
</dbReference>
<keyword evidence="5 7" id="KW-0238">DNA-binding</keyword>
<evidence type="ECO:0000259" key="8">
    <source>
        <dbReference type="PROSITE" id="PS51161"/>
    </source>
</evidence>
<dbReference type="GO" id="GO:0005524">
    <property type="term" value="F:ATP binding"/>
    <property type="evidence" value="ECO:0007669"/>
    <property type="project" value="UniProtKB-UniRule"/>
</dbReference>
<evidence type="ECO:0000313" key="10">
    <source>
        <dbReference type="Proteomes" id="UP000034160"/>
    </source>
</evidence>
<comment type="cofactor">
    <cofactor evidence="7">
        <name>Zn(2+)</name>
        <dbReference type="ChEBI" id="CHEBI:29105"/>
    </cofactor>
    <text evidence="7">Binds 1 zinc ion.</text>
</comment>